<evidence type="ECO:0000313" key="13">
    <source>
        <dbReference type="EMBL" id="KAK4482206.1"/>
    </source>
</evidence>
<evidence type="ECO:0000256" key="3">
    <source>
        <dbReference type="ARBA" id="ARBA00008834"/>
    </source>
</evidence>
<evidence type="ECO:0000256" key="4">
    <source>
        <dbReference type="ARBA" id="ARBA00022801"/>
    </source>
</evidence>
<keyword evidence="7 11" id="KW-0326">Glycosidase</keyword>
<dbReference type="SUPFAM" id="SSF51126">
    <property type="entry name" value="Pectin lyase-like"/>
    <property type="match status" value="1"/>
</dbReference>
<dbReference type="SUPFAM" id="SSF54626">
    <property type="entry name" value="Chalcone isomerase"/>
    <property type="match status" value="1"/>
</dbReference>
<name>A0ABR0CYT4_9LAMI</name>
<evidence type="ECO:0000256" key="6">
    <source>
        <dbReference type="ARBA" id="ARBA00023241"/>
    </source>
</evidence>
<evidence type="ECO:0000256" key="2">
    <source>
        <dbReference type="ARBA" id="ARBA00007166"/>
    </source>
</evidence>
<dbReference type="InterPro" id="IPR016088">
    <property type="entry name" value="Chalcone_isomerase_3-sand"/>
</dbReference>
<dbReference type="Proteomes" id="UP001291926">
    <property type="component" value="Unassembled WGS sequence"/>
</dbReference>
<dbReference type="Gene3D" id="2.160.20.10">
    <property type="entry name" value="Single-stranded right-handed beta-helix, Pectin lyase-like"/>
    <property type="match status" value="1"/>
</dbReference>
<dbReference type="Gene3D" id="1.10.890.20">
    <property type="match status" value="1"/>
</dbReference>
<evidence type="ECO:0000256" key="9">
    <source>
        <dbReference type="ARBA" id="ARBA00034056"/>
    </source>
</evidence>
<keyword evidence="4 11" id="KW-0378">Hydrolase</keyword>
<dbReference type="Gene3D" id="3.50.70.10">
    <property type="match status" value="1"/>
</dbReference>
<dbReference type="InterPro" id="IPR044164">
    <property type="entry name" value="CFI"/>
</dbReference>
<comment type="pathway">
    <text evidence="1">Secondary metabolite biosynthesis; flavonoid biosynthesis.</text>
</comment>
<sequence>MDMANPGGSRVVFMMMMRAYGCLILAIACMLTINGVESNDLSGAHHGLAAETIFDVTKFGAKADGLTDNAHGNLLAVSEPSVYPQNAWISVKRVDNLIITGGGTINARGHSLWKFANATAPLPVSLDFQTVKFVKVFNLNFVDSMGFHIRVTKSKGVALWGLKITAPGNSPNTDGVHLSNSTNVRITNSIIETGNNCVSIGDGNHKVLVAKITCGLGHGISVLGKRPEETSLKGITIIDCLIKDTTSGTTIVKSIVPHLIVDSVVFPPAVKPPGSAKTFFLGGAGVRGLEIEGKFINFTAIGVYLEDGAVSSLAVKWKGKSVEELTDSVDFFKDIVTGPFEKFIRVTMILPLTGQQYSEKVVENCIAYWKAVGTYTDAESEATKKFIEVLKNETFPPGASILFTQSPLGSLTISFSKDSSLPEQGNAVIQNKQLSEAILQSIIGEHGVSPAAKKSLATRLSDLLK</sequence>
<dbReference type="InterPro" id="IPR016087">
    <property type="entry name" value="Chalcone_isomerase"/>
</dbReference>
<dbReference type="EC" id="3.2.1.-" evidence="11"/>
<dbReference type="InterPro" id="IPR016089">
    <property type="entry name" value="Chalcone_isomerase_bundle_sf"/>
</dbReference>
<evidence type="ECO:0000313" key="14">
    <source>
        <dbReference type="Proteomes" id="UP001291926"/>
    </source>
</evidence>
<dbReference type="PANTHER" id="PTHR28039">
    <property type="entry name" value="CHALCONE--FLAVONONE ISOMERASE 1-RELATED"/>
    <property type="match status" value="1"/>
</dbReference>
<dbReference type="Pfam" id="PF00295">
    <property type="entry name" value="Glyco_hydro_28"/>
    <property type="match status" value="1"/>
</dbReference>
<dbReference type="EMBL" id="JAYDYQ010002534">
    <property type="protein sequence ID" value="KAK4482206.1"/>
    <property type="molecule type" value="Genomic_DNA"/>
</dbReference>
<dbReference type="InterPro" id="IPR000743">
    <property type="entry name" value="Glyco_hydro_28"/>
</dbReference>
<evidence type="ECO:0000256" key="1">
    <source>
        <dbReference type="ARBA" id="ARBA00004966"/>
    </source>
</evidence>
<evidence type="ECO:0000256" key="11">
    <source>
        <dbReference type="RuleBase" id="RU361169"/>
    </source>
</evidence>
<feature type="domain" description="Chalcone isomerase" evidence="12">
    <location>
        <begin position="261"/>
        <end position="463"/>
    </location>
</feature>
<dbReference type="InterPro" id="IPR012334">
    <property type="entry name" value="Pectin_lyas_fold"/>
</dbReference>
<protein>
    <recommendedName>
        <fullName evidence="10">Chalcone-flavonone isomerase family protein</fullName>
        <ecNumber evidence="11">3.2.1.-</ecNumber>
    </recommendedName>
</protein>
<dbReference type="Pfam" id="PF02431">
    <property type="entry name" value="Chalcone"/>
    <property type="match status" value="1"/>
</dbReference>
<comment type="catalytic activity">
    <reaction evidence="9">
        <text>a chalcone = a flavanone.</text>
        <dbReference type="EC" id="5.5.1.6"/>
    </reaction>
</comment>
<evidence type="ECO:0000256" key="7">
    <source>
        <dbReference type="ARBA" id="ARBA00023295"/>
    </source>
</evidence>
<keyword evidence="6" id="KW-0284">Flavonoid biosynthesis</keyword>
<gene>
    <name evidence="13" type="ORF">RD792_009348</name>
</gene>
<evidence type="ECO:0000256" key="10">
    <source>
        <dbReference type="RuleBase" id="RU361158"/>
    </source>
</evidence>
<keyword evidence="14" id="KW-1185">Reference proteome</keyword>
<evidence type="ECO:0000256" key="5">
    <source>
        <dbReference type="ARBA" id="ARBA00023235"/>
    </source>
</evidence>
<proteinExistence type="inferred from homology"/>
<comment type="caution">
    <text evidence="13">The sequence shown here is derived from an EMBL/GenBank/DDBJ whole genome shotgun (WGS) entry which is preliminary data.</text>
</comment>
<dbReference type="PANTHER" id="PTHR28039:SF8">
    <property type="entry name" value="CHALCONE--FLAVANONE ISOMERASE 1-RELATED"/>
    <property type="match status" value="1"/>
</dbReference>
<comment type="function">
    <text evidence="8">Catalyzes the intramolecular cyclization of bicyclic chalcones into tricyclic (S)-flavanones. Responsible for the isomerization of 4,2',4',6'-tetrahydroxychalcone (also termed chalcone) into naringenin.</text>
</comment>
<dbReference type="InterPro" id="IPR036298">
    <property type="entry name" value="Chalcone_isomerase_sf"/>
</dbReference>
<reference evidence="13 14" key="1">
    <citation type="journal article" date="2023" name="bioRxiv">
        <title>Genome report: Whole genome sequence and annotation of Penstemon davidsonii.</title>
        <authorList>
            <person name="Ostevik K.L."/>
            <person name="Alabady M."/>
            <person name="Zhang M."/>
            <person name="Rausher M.D."/>
        </authorList>
    </citation>
    <scope>NUCLEOTIDE SEQUENCE [LARGE SCALE GENOMIC DNA]</scope>
    <source>
        <strain evidence="13">DNT005</strain>
        <tissue evidence="13">Whole leaf</tissue>
    </source>
</reference>
<comment type="similarity">
    <text evidence="2 10">Belongs to the chalcone isomerase family.</text>
</comment>
<evidence type="ECO:0000259" key="12">
    <source>
        <dbReference type="Pfam" id="PF02431"/>
    </source>
</evidence>
<keyword evidence="5" id="KW-0413">Isomerase</keyword>
<organism evidence="13 14">
    <name type="scientific">Penstemon davidsonii</name>
    <dbReference type="NCBI Taxonomy" id="160366"/>
    <lineage>
        <taxon>Eukaryota</taxon>
        <taxon>Viridiplantae</taxon>
        <taxon>Streptophyta</taxon>
        <taxon>Embryophyta</taxon>
        <taxon>Tracheophyta</taxon>
        <taxon>Spermatophyta</taxon>
        <taxon>Magnoliopsida</taxon>
        <taxon>eudicotyledons</taxon>
        <taxon>Gunneridae</taxon>
        <taxon>Pentapetalae</taxon>
        <taxon>asterids</taxon>
        <taxon>lamiids</taxon>
        <taxon>Lamiales</taxon>
        <taxon>Plantaginaceae</taxon>
        <taxon>Cheloneae</taxon>
        <taxon>Penstemon</taxon>
    </lineage>
</organism>
<dbReference type="InterPro" id="IPR011050">
    <property type="entry name" value="Pectin_lyase_fold/virulence"/>
</dbReference>
<accession>A0ABR0CYT4</accession>
<comment type="similarity">
    <text evidence="3 11">Belongs to the glycosyl hydrolase 28 family.</text>
</comment>
<evidence type="ECO:0000256" key="8">
    <source>
        <dbReference type="ARBA" id="ARBA00025429"/>
    </source>
</evidence>